<protein>
    <recommendedName>
        <fullName evidence="3">SciE type virulence protein</fullName>
    </recommendedName>
</protein>
<evidence type="ECO:0008006" key="3">
    <source>
        <dbReference type="Google" id="ProtNLM"/>
    </source>
</evidence>
<evidence type="ECO:0000313" key="1">
    <source>
        <dbReference type="EMBL" id="MBD2186300.1"/>
    </source>
</evidence>
<reference evidence="1" key="1">
    <citation type="journal article" date="2015" name="ISME J.">
        <title>Draft Genome Sequence of Streptomyces incarnatus NRRL8089, which Produces the Nucleoside Antibiotic Sinefungin.</title>
        <authorList>
            <person name="Oshima K."/>
            <person name="Hattori M."/>
            <person name="Shimizu H."/>
            <person name="Fukuda K."/>
            <person name="Nemoto M."/>
            <person name="Inagaki K."/>
            <person name="Tamura T."/>
        </authorList>
    </citation>
    <scope>NUCLEOTIDE SEQUENCE</scope>
    <source>
        <strain evidence="1">FACHB-1375</strain>
    </source>
</reference>
<dbReference type="Proteomes" id="UP000641646">
    <property type="component" value="Unassembled WGS sequence"/>
</dbReference>
<accession>A0A926VM42</accession>
<dbReference type="SUPFAM" id="SSF144059">
    <property type="entry name" value="ImpE-like"/>
    <property type="match status" value="1"/>
</dbReference>
<evidence type="ECO:0000313" key="2">
    <source>
        <dbReference type="Proteomes" id="UP000641646"/>
    </source>
</evidence>
<dbReference type="InterPro" id="IPR009211">
    <property type="entry name" value="TagJ"/>
</dbReference>
<keyword evidence="2" id="KW-1185">Reference proteome</keyword>
<dbReference type="Pfam" id="PF07024">
    <property type="entry name" value="ImpE"/>
    <property type="match status" value="1"/>
</dbReference>
<gene>
    <name evidence="1" type="ORF">H6G03_35490</name>
</gene>
<dbReference type="Gene3D" id="1.25.40.10">
    <property type="entry name" value="Tetratricopeptide repeat domain"/>
    <property type="match status" value="1"/>
</dbReference>
<dbReference type="EMBL" id="JACJPW010000188">
    <property type="protein sequence ID" value="MBD2186300.1"/>
    <property type="molecule type" value="Genomic_DNA"/>
</dbReference>
<dbReference type="AlphaFoldDB" id="A0A926VM42"/>
<sequence length="261" mass="29520">MKTEDWLIQGNLTEAIAQAYRDVSEDSQNASLSFLLFELLVLAEDFDAAEDRLRDVALADTRLSEAAEFYFAILNAERSRYNFLSQLQGAPQALQEPPAYGAKFINALGLLCESRIEEAEALLDEAWKEVPKLSGILDGEEFTQIRDADDVLGPFLEAVIPEGYFWIPFEQIERIEFQERQGYQDTIWLPAYIEMKGGIQGDLWVPSLYSGTGIKDDVLRLGQMTAWEYPSEKIGRAYGQRDIVCDKKLIGIRQISTIVFG</sequence>
<name>A0A926VM42_9CYAN</name>
<organism evidence="1 2">
    <name type="scientific">Aerosakkonema funiforme FACHB-1375</name>
    <dbReference type="NCBI Taxonomy" id="2949571"/>
    <lineage>
        <taxon>Bacteria</taxon>
        <taxon>Bacillati</taxon>
        <taxon>Cyanobacteriota</taxon>
        <taxon>Cyanophyceae</taxon>
        <taxon>Oscillatoriophycideae</taxon>
        <taxon>Aerosakkonematales</taxon>
        <taxon>Aerosakkonemataceae</taxon>
        <taxon>Aerosakkonema</taxon>
    </lineage>
</organism>
<dbReference type="RefSeq" id="WP_190475486.1">
    <property type="nucleotide sequence ID" value="NZ_JACJPW010000188.1"/>
</dbReference>
<reference evidence="1" key="2">
    <citation type="submission" date="2020-08" db="EMBL/GenBank/DDBJ databases">
        <authorList>
            <person name="Chen M."/>
            <person name="Teng W."/>
            <person name="Zhao L."/>
            <person name="Hu C."/>
            <person name="Zhou Y."/>
            <person name="Han B."/>
            <person name="Song L."/>
            <person name="Shu W."/>
        </authorList>
    </citation>
    <scope>NUCLEOTIDE SEQUENCE</scope>
    <source>
        <strain evidence="1">FACHB-1375</strain>
    </source>
</reference>
<comment type="caution">
    <text evidence="1">The sequence shown here is derived from an EMBL/GenBank/DDBJ whole genome shotgun (WGS) entry which is preliminary data.</text>
</comment>
<dbReference type="InterPro" id="IPR011990">
    <property type="entry name" value="TPR-like_helical_dom_sf"/>
</dbReference>
<proteinExistence type="predicted"/>